<dbReference type="SUPFAM" id="SSF54928">
    <property type="entry name" value="RNA-binding domain, RBD"/>
    <property type="match status" value="2"/>
</dbReference>
<feature type="compositionally biased region" description="Basic and acidic residues" evidence="4">
    <location>
        <begin position="42"/>
        <end position="57"/>
    </location>
</feature>
<evidence type="ECO:0000313" key="7">
    <source>
        <dbReference type="Proteomes" id="UP001454036"/>
    </source>
</evidence>
<dbReference type="GO" id="GO:0003723">
    <property type="term" value="F:RNA binding"/>
    <property type="evidence" value="ECO:0007669"/>
    <property type="project" value="UniProtKB-UniRule"/>
</dbReference>
<evidence type="ECO:0000256" key="1">
    <source>
        <dbReference type="ARBA" id="ARBA00022737"/>
    </source>
</evidence>
<keyword evidence="1" id="KW-0677">Repeat</keyword>
<feature type="domain" description="RRM" evidence="5">
    <location>
        <begin position="214"/>
        <end position="291"/>
    </location>
</feature>
<dbReference type="PROSITE" id="PS50102">
    <property type="entry name" value="RRM"/>
    <property type="match status" value="2"/>
</dbReference>
<organism evidence="6 7">
    <name type="scientific">Lithospermum erythrorhizon</name>
    <name type="common">Purple gromwell</name>
    <name type="synonym">Lithospermum officinale var. erythrorhizon</name>
    <dbReference type="NCBI Taxonomy" id="34254"/>
    <lineage>
        <taxon>Eukaryota</taxon>
        <taxon>Viridiplantae</taxon>
        <taxon>Streptophyta</taxon>
        <taxon>Embryophyta</taxon>
        <taxon>Tracheophyta</taxon>
        <taxon>Spermatophyta</taxon>
        <taxon>Magnoliopsida</taxon>
        <taxon>eudicotyledons</taxon>
        <taxon>Gunneridae</taxon>
        <taxon>Pentapetalae</taxon>
        <taxon>asterids</taxon>
        <taxon>lamiids</taxon>
        <taxon>Boraginales</taxon>
        <taxon>Boraginaceae</taxon>
        <taxon>Boraginoideae</taxon>
        <taxon>Lithospermeae</taxon>
        <taxon>Lithospermum</taxon>
    </lineage>
</organism>
<reference evidence="6 7" key="1">
    <citation type="submission" date="2024-01" db="EMBL/GenBank/DDBJ databases">
        <title>The complete chloroplast genome sequence of Lithospermum erythrorhizon: insights into the phylogenetic relationship among Boraginaceae species and the maternal lineages of purple gromwells.</title>
        <authorList>
            <person name="Okada T."/>
            <person name="Watanabe K."/>
        </authorList>
    </citation>
    <scope>NUCLEOTIDE SEQUENCE [LARGE SCALE GENOMIC DNA]</scope>
</reference>
<evidence type="ECO:0000256" key="4">
    <source>
        <dbReference type="SAM" id="MobiDB-lite"/>
    </source>
</evidence>
<dbReference type="InterPro" id="IPR000504">
    <property type="entry name" value="RRM_dom"/>
</dbReference>
<gene>
    <name evidence="6" type="ORF">LIER_04694</name>
</gene>
<evidence type="ECO:0000313" key="6">
    <source>
        <dbReference type="EMBL" id="GAA0144180.1"/>
    </source>
</evidence>
<feature type="region of interest" description="Disordered" evidence="4">
    <location>
        <begin position="185"/>
        <end position="209"/>
    </location>
</feature>
<proteinExistence type="predicted"/>
<feature type="domain" description="RRM" evidence="5">
    <location>
        <begin position="316"/>
        <end position="404"/>
    </location>
</feature>
<name>A0AAV3NXX2_LITER</name>
<feature type="compositionally biased region" description="Basic and acidic residues" evidence="4">
    <location>
        <begin position="1"/>
        <end position="10"/>
    </location>
</feature>
<keyword evidence="7" id="KW-1185">Reference proteome</keyword>
<feature type="region of interest" description="Disordered" evidence="4">
    <location>
        <begin position="1"/>
        <end position="57"/>
    </location>
</feature>
<accession>A0AAV3NXX2</accession>
<dbReference type="PANTHER" id="PTHR13976">
    <property type="entry name" value="HETEROGENEOUS NUCLEAR RIBONUCLEOPROTEIN-RELATED"/>
    <property type="match status" value="1"/>
</dbReference>
<dbReference type="Gene3D" id="3.30.70.330">
    <property type="match status" value="3"/>
</dbReference>
<protein>
    <submittedName>
        <fullName evidence="6">RNA splicing factor</fullName>
    </submittedName>
</protein>
<dbReference type="InterPro" id="IPR050666">
    <property type="entry name" value="ESRP"/>
</dbReference>
<evidence type="ECO:0000256" key="3">
    <source>
        <dbReference type="PROSITE-ProRule" id="PRU00176"/>
    </source>
</evidence>
<sequence>MDDKAKRVRDLLSSFYAPPSDHAPPPRPPSAAASSRFTTTFDPDRKYLDAGDPREMGMKRQRLMEGSSYYATPSASTYMYNPLAPTPPPPAAYSSYVPPPAFPVVRLRGLPFDCTETDITDFFHGLDVVDVLLVHKGGRFSGECYCVLGYPLQVDFALKRNKQNIGRRYVEVFRSKRQEYYKAIAHEASDSRGGSPRRPAPRARSFDDDAEHTGVLRMRGLPFSATKEDIVDFFKDFVLAEEKIHITTDSIGRPTGEAYVEFANAEDSKAAMANDRMTLGSRYIELFPSAPDELTEAVSKGRVKSVDGEDVVEPTTVIRMRGLPFSARKKDVIEFFKDFTLPDDSVYLTFNSEGRPTGEAFVEFSSADDAKAALTKDRMTLGSRYIELFASTLDELNDALARGR</sequence>
<keyword evidence="2 3" id="KW-0694">RNA-binding</keyword>
<dbReference type="Proteomes" id="UP001454036">
    <property type="component" value="Unassembled WGS sequence"/>
</dbReference>
<dbReference type="SMART" id="SM00360">
    <property type="entry name" value="RRM"/>
    <property type="match status" value="3"/>
</dbReference>
<evidence type="ECO:0000259" key="5">
    <source>
        <dbReference type="PROSITE" id="PS50102"/>
    </source>
</evidence>
<dbReference type="AlphaFoldDB" id="A0AAV3NXX2"/>
<dbReference type="CDD" id="cd12254">
    <property type="entry name" value="RRM_hnRNPH_ESRPs_RBM12_like"/>
    <property type="match status" value="3"/>
</dbReference>
<dbReference type="InterPro" id="IPR035979">
    <property type="entry name" value="RBD_domain_sf"/>
</dbReference>
<comment type="caution">
    <text evidence="6">The sequence shown here is derived from an EMBL/GenBank/DDBJ whole genome shotgun (WGS) entry which is preliminary data.</text>
</comment>
<dbReference type="Pfam" id="PF00076">
    <property type="entry name" value="RRM_1"/>
    <property type="match status" value="2"/>
</dbReference>
<dbReference type="EMBL" id="BAABME010000614">
    <property type="protein sequence ID" value="GAA0144180.1"/>
    <property type="molecule type" value="Genomic_DNA"/>
</dbReference>
<dbReference type="InterPro" id="IPR012677">
    <property type="entry name" value="Nucleotide-bd_a/b_plait_sf"/>
</dbReference>
<evidence type="ECO:0000256" key="2">
    <source>
        <dbReference type="ARBA" id="ARBA00022884"/>
    </source>
</evidence>